<feature type="compositionally biased region" description="Basic and acidic residues" evidence="1">
    <location>
        <begin position="25"/>
        <end position="35"/>
    </location>
</feature>
<organism evidence="2 3">
    <name type="scientific">Toxoplasma gondii FOU</name>
    <dbReference type="NCBI Taxonomy" id="943167"/>
    <lineage>
        <taxon>Eukaryota</taxon>
        <taxon>Sar</taxon>
        <taxon>Alveolata</taxon>
        <taxon>Apicomplexa</taxon>
        <taxon>Conoidasida</taxon>
        <taxon>Coccidia</taxon>
        <taxon>Eucoccidiorida</taxon>
        <taxon>Eimeriorina</taxon>
        <taxon>Sarcocystidae</taxon>
        <taxon>Toxoplasma</taxon>
    </lineage>
</organism>
<sequence>MSCKQKRSVSASSASGAATDMCGENGKEKEREKGRRRERKRQTARRNPRERDTEEIGERTEEMRQRGWKVLERRPAKKPEERYTRCRSREQRDAEPQRWRELLEAREKNVC</sequence>
<dbReference type="Proteomes" id="UP000028838">
    <property type="component" value="Unassembled WGS sequence"/>
</dbReference>
<name>A0A086K4K1_TOXGO</name>
<gene>
    <name evidence="2" type="ORF">TGFOU_215055</name>
</gene>
<evidence type="ECO:0000313" key="2">
    <source>
        <dbReference type="EMBL" id="KFG39319.1"/>
    </source>
</evidence>
<dbReference type="EMBL" id="AEYH02002418">
    <property type="protein sequence ID" value="KFG39319.1"/>
    <property type="molecule type" value="Genomic_DNA"/>
</dbReference>
<feature type="compositionally biased region" description="Low complexity" evidence="1">
    <location>
        <begin position="8"/>
        <end position="18"/>
    </location>
</feature>
<evidence type="ECO:0000256" key="1">
    <source>
        <dbReference type="SAM" id="MobiDB-lite"/>
    </source>
</evidence>
<evidence type="ECO:0000313" key="3">
    <source>
        <dbReference type="Proteomes" id="UP000028838"/>
    </source>
</evidence>
<dbReference type="AlphaFoldDB" id="A0A086K4K1"/>
<accession>A0A086K4K1</accession>
<reference evidence="2 3" key="1">
    <citation type="submission" date="2014-07" db="EMBL/GenBank/DDBJ databases">
        <authorList>
            <person name="Sibley D."/>
            <person name="Venepally P."/>
            <person name="Karamycheva S."/>
            <person name="Hadjithomas M."/>
            <person name="Khan A."/>
            <person name="Brunk B."/>
            <person name="Roos D."/>
            <person name="Caler E."/>
            <person name="Lorenzi H."/>
        </authorList>
    </citation>
    <scope>NUCLEOTIDE SEQUENCE [LARGE SCALE GENOMIC DNA]</scope>
    <source>
        <strain evidence="2 3">FOU</strain>
    </source>
</reference>
<feature type="compositionally biased region" description="Basic residues" evidence="1">
    <location>
        <begin position="36"/>
        <end position="46"/>
    </location>
</feature>
<feature type="region of interest" description="Disordered" evidence="1">
    <location>
        <begin position="1"/>
        <end position="97"/>
    </location>
</feature>
<comment type="caution">
    <text evidence="2">The sequence shown here is derived from an EMBL/GenBank/DDBJ whole genome shotgun (WGS) entry which is preliminary data.</text>
</comment>
<feature type="compositionally biased region" description="Basic and acidic residues" evidence="1">
    <location>
        <begin position="47"/>
        <end position="97"/>
    </location>
</feature>
<dbReference type="VEuPathDB" id="ToxoDB:TGFOU_215055"/>
<protein>
    <submittedName>
        <fullName evidence="2">Uncharacterized protein</fullName>
    </submittedName>
</protein>
<proteinExistence type="predicted"/>